<comment type="catalytic activity">
    <reaction evidence="6">
        <text>Na(+)(in) + 2 H(+)(out) = Na(+)(out) + 2 H(+)(in)</text>
        <dbReference type="Rhea" id="RHEA:29251"/>
        <dbReference type="ChEBI" id="CHEBI:15378"/>
        <dbReference type="ChEBI" id="CHEBI:29101"/>
    </reaction>
</comment>
<name>A0A4Q2UEF2_9BACT</name>
<evidence type="ECO:0000256" key="5">
    <source>
        <dbReference type="ARBA" id="ARBA00023136"/>
    </source>
</evidence>
<evidence type="ECO:0000313" key="7">
    <source>
        <dbReference type="EMBL" id="RYC67266.1"/>
    </source>
</evidence>
<organism evidence="7 8">
    <name type="scientific">Spirosoma sordidisoli</name>
    <dbReference type="NCBI Taxonomy" id="2502893"/>
    <lineage>
        <taxon>Bacteria</taxon>
        <taxon>Pseudomonadati</taxon>
        <taxon>Bacteroidota</taxon>
        <taxon>Cytophagia</taxon>
        <taxon>Cytophagales</taxon>
        <taxon>Cytophagaceae</taxon>
        <taxon>Spirosoma</taxon>
    </lineage>
</organism>
<keyword evidence="6" id="KW-0050">Antiport</keyword>
<sequence>MSNSSLLRRLGKPLIQPFAEFFQREASSGIILLLSSIVALLLANTDVGIGRYFPAIWENHFSIAVGSFQLEKSLSHWVNDGLMALFFLIVGLEIKREVLEGELASVQQAVLPMVGALGGMLLPAGLFWLVNQGTPTAGGWGIPMATDIAFALAIVNLLGNRVPLSLKVFLTALAIVDDLGAVLVIAVFYTQSIAVDYLVGAGLVWAGLLLLNRLGVRVLNVYLLLGLVLWYLTLKSGIHATIAGVLLAMAIPFRTRLTDRAAVQQRLNTIQTMVGTQSCIARDVSEELESLSEEISSPSQRLEQVLHSPVAFFIIPFFAFCNTSITIDLSTLGQLTEPLALGVMAGLLVGKPAGVFLLCYGTVRLGWAALPADVRWSQLLGVSVLAGIGFTMSIFITLLAFDGQPALQDSAKIAILLASLVAGLAGYGLLRRVS</sequence>
<dbReference type="PANTHER" id="PTHR30341:SF0">
    <property type="entry name" value="NA(+)_H(+) ANTIPORTER NHAA"/>
    <property type="match status" value="1"/>
</dbReference>
<comment type="caution">
    <text evidence="7">The sequence shown here is derived from an EMBL/GenBank/DDBJ whole genome shotgun (WGS) entry which is preliminary data.</text>
</comment>
<dbReference type="InterPro" id="IPR004670">
    <property type="entry name" value="NhaA"/>
</dbReference>
<keyword evidence="6" id="KW-0813">Transport</keyword>
<comment type="similarity">
    <text evidence="6">Belongs to the NhaA Na(+)/H(+) (TC 2.A.33) antiporter family.</text>
</comment>
<feature type="transmembrane region" description="Helical" evidence="6">
    <location>
        <begin position="379"/>
        <end position="401"/>
    </location>
</feature>
<feature type="transmembrane region" description="Helical" evidence="6">
    <location>
        <begin position="413"/>
        <end position="430"/>
    </location>
</feature>
<feature type="transmembrane region" description="Helical" evidence="6">
    <location>
        <begin position="240"/>
        <end position="257"/>
    </location>
</feature>
<feature type="transmembrane region" description="Helical" evidence="6">
    <location>
        <begin position="166"/>
        <end position="188"/>
    </location>
</feature>
<reference evidence="7 8" key="1">
    <citation type="submission" date="2019-01" db="EMBL/GenBank/DDBJ databases">
        <title>Spirosoma flava sp. nov., a propanil-degrading bacterium isolated from herbicide-contaminated soil.</title>
        <authorList>
            <person name="Zhang L."/>
            <person name="Jiang J.-D."/>
        </authorList>
    </citation>
    <scope>NUCLEOTIDE SEQUENCE [LARGE SCALE GENOMIC DNA]</scope>
    <source>
        <strain evidence="7 8">TY50</strain>
    </source>
</reference>
<keyword evidence="6" id="KW-0915">Sodium</keyword>
<evidence type="ECO:0000256" key="4">
    <source>
        <dbReference type="ARBA" id="ARBA00022989"/>
    </source>
</evidence>
<dbReference type="NCBIfam" id="TIGR00773">
    <property type="entry name" value="NhaA"/>
    <property type="match status" value="1"/>
</dbReference>
<feature type="transmembrane region" description="Helical" evidence="6">
    <location>
        <begin position="305"/>
        <end position="327"/>
    </location>
</feature>
<evidence type="ECO:0000256" key="1">
    <source>
        <dbReference type="ARBA" id="ARBA00004429"/>
    </source>
</evidence>
<accession>A0A4Q2UEF2</accession>
<dbReference type="GO" id="GO:0015385">
    <property type="term" value="F:sodium:proton antiporter activity"/>
    <property type="evidence" value="ECO:0007669"/>
    <property type="project" value="UniProtKB-UniRule"/>
</dbReference>
<dbReference type="GO" id="GO:0005886">
    <property type="term" value="C:plasma membrane"/>
    <property type="evidence" value="ECO:0007669"/>
    <property type="project" value="UniProtKB-SubCell"/>
</dbReference>
<dbReference type="AlphaFoldDB" id="A0A4Q2UEF2"/>
<dbReference type="RefSeq" id="WP_129605070.1">
    <property type="nucleotide sequence ID" value="NZ_SBLB01000008.1"/>
</dbReference>
<feature type="transmembrane region" description="Helical" evidence="6">
    <location>
        <begin position="106"/>
        <end position="128"/>
    </location>
</feature>
<evidence type="ECO:0000256" key="3">
    <source>
        <dbReference type="ARBA" id="ARBA00022692"/>
    </source>
</evidence>
<dbReference type="GO" id="GO:0006885">
    <property type="term" value="P:regulation of pH"/>
    <property type="evidence" value="ECO:0007669"/>
    <property type="project" value="UniProtKB-UniRule"/>
</dbReference>
<evidence type="ECO:0000256" key="2">
    <source>
        <dbReference type="ARBA" id="ARBA00022475"/>
    </source>
</evidence>
<keyword evidence="5 6" id="KW-0472">Membrane</keyword>
<comment type="subcellular location">
    <subcellularLocation>
        <location evidence="1">Cell inner membrane</location>
        <topology evidence="1">Multi-pass membrane protein</topology>
    </subcellularLocation>
    <subcellularLocation>
        <location evidence="6">Cell membrane</location>
        <topology evidence="6">Multi-pass membrane protein</topology>
    </subcellularLocation>
</comment>
<dbReference type="HAMAP" id="MF_01844">
    <property type="entry name" value="NhaA"/>
    <property type="match status" value="1"/>
</dbReference>
<keyword evidence="6" id="KW-0406">Ion transport</keyword>
<dbReference type="Gene3D" id="1.20.1530.10">
    <property type="entry name" value="Na+/H+ antiporter like domain"/>
    <property type="match status" value="1"/>
</dbReference>
<proteinExistence type="inferred from homology"/>
<dbReference type="Pfam" id="PF06965">
    <property type="entry name" value="Na_H_antiport_1"/>
    <property type="match status" value="1"/>
</dbReference>
<dbReference type="PANTHER" id="PTHR30341">
    <property type="entry name" value="SODIUM ION/PROTON ANTIPORTER NHAA-RELATED"/>
    <property type="match status" value="1"/>
</dbReference>
<dbReference type="InterPro" id="IPR023171">
    <property type="entry name" value="Na/H_antiporter_dom_sf"/>
</dbReference>
<gene>
    <name evidence="6 7" type="primary">nhaA</name>
    <name evidence="7" type="ORF">EQG79_24415</name>
</gene>
<dbReference type="EMBL" id="SBLB01000008">
    <property type="protein sequence ID" value="RYC67266.1"/>
    <property type="molecule type" value="Genomic_DNA"/>
</dbReference>
<evidence type="ECO:0000313" key="8">
    <source>
        <dbReference type="Proteomes" id="UP000290407"/>
    </source>
</evidence>
<keyword evidence="8" id="KW-1185">Reference proteome</keyword>
<keyword evidence="6" id="KW-0739">Sodium transport</keyword>
<feature type="transmembrane region" description="Helical" evidence="6">
    <location>
        <begin position="30"/>
        <end position="54"/>
    </location>
</feature>
<feature type="transmembrane region" description="Helical" evidence="6">
    <location>
        <begin position="339"/>
        <end position="367"/>
    </location>
</feature>
<comment type="function">
    <text evidence="6">Na(+)/H(+) antiporter that extrudes sodium in exchange for external protons.</text>
</comment>
<feature type="transmembrane region" description="Helical" evidence="6">
    <location>
        <begin position="194"/>
        <end position="211"/>
    </location>
</feature>
<dbReference type="Proteomes" id="UP000290407">
    <property type="component" value="Unassembled WGS sequence"/>
</dbReference>
<keyword evidence="3 6" id="KW-0812">Transmembrane</keyword>
<keyword evidence="2 6" id="KW-1003">Cell membrane</keyword>
<protein>
    <recommendedName>
        <fullName evidence="6">Na(+)/H(+) antiporter NhaA</fullName>
    </recommendedName>
    <alternativeName>
        <fullName evidence="6">Sodium/proton antiporter NhaA</fullName>
    </alternativeName>
</protein>
<feature type="transmembrane region" description="Helical" evidence="6">
    <location>
        <begin position="140"/>
        <end position="159"/>
    </location>
</feature>
<keyword evidence="4 6" id="KW-1133">Transmembrane helix</keyword>
<evidence type="ECO:0000256" key="6">
    <source>
        <dbReference type="HAMAP-Rule" id="MF_01844"/>
    </source>
</evidence>